<dbReference type="Proteomes" id="UP000006727">
    <property type="component" value="Chromosome 2"/>
</dbReference>
<reference evidence="1 3" key="1">
    <citation type="journal article" date="2008" name="Science">
        <title>The Physcomitrella genome reveals evolutionary insights into the conquest of land by plants.</title>
        <authorList>
            <person name="Rensing S."/>
            <person name="Lang D."/>
            <person name="Zimmer A."/>
            <person name="Terry A."/>
            <person name="Salamov A."/>
            <person name="Shapiro H."/>
            <person name="Nishiyama T."/>
            <person name="Perroud P.-F."/>
            <person name="Lindquist E."/>
            <person name="Kamisugi Y."/>
            <person name="Tanahashi T."/>
            <person name="Sakakibara K."/>
            <person name="Fujita T."/>
            <person name="Oishi K."/>
            <person name="Shin-I T."/>
            <person name="Kuroki Y."/>
            <person name="Toyoda A."/>
            <person name="Suzuki Y."/>
            <person name="Hashimoto A."/>
            <person name="Yamaguchi K."/>
            <person name="Sugano A."/>
            <person name="Kohara Y."/>
            <person name="Fujiyama A."/>
            <person name="Anterola A."/>
            <person name="Aoki S."/>
            <person name="Ashton N."/>
            <person name="Barbazuk W.B."/>
            <person name="Barker E."/>
            <person name="Bennetzen J."/>
            <person name="Bezanilla M."/>
            <person name="Blankenship R."/>
            <person name="Cho S.H."/>
            <person name="Dutcher S."/>
            <person name="Estelle M."/>
            <person name="Fawcett J.A."/>
            <person name="Gundlach H."/>
            <person name="Hanada K."/>
            <person name="Heyl A."/>
            <person name="Hicks K.A."/>
            <person name="Hugh J."/>
            <person name="Lohr M."/>
            <person name="Mayer K."/>
            <person name="Melkozernov A."/>
            <person name="Murata T."/>
            <person name="Nelson D."/>
            <person name="Pils B."/>
            <person name="Prigge M."/>
            <person name="Reiss B."/>
            <person name="Renner T."/>
            <person name="Rombauts S."/>
            <person name="Rushton P."/>
            <person name="Sanderfoot A."/>
            <person name="Schween G."/>
            <person name="Shiu S.-H."/>
            <person name="Stueber K."/>
            <person name="Theodoulou F.L."/>
            <person name="Tu H."/>
            <person name="Van de Peer Y."/>
            <person name="Verrier P.J."/>
            <person name="Waters E."/>
            <person name="Wood A."/>
            <person name="Yang L."/>
            <person name="Cove D."/>
            <person name="Cuming A."/>
            <person name="Hasebe M."/>
            <person name="Lucas S."/>
            <person name="Mishler D.B."/>
            <person name="Reski R."/>
            <person name="Grigoriev I."/>
            <person name="Quatrano R.S."/>
            <person name="Boore J.L."/>
        </authorList>
    </citation>
    <scope>NUCLEOTIDE SEQUENCE [LARGE SCALE GENOMIC DNA]</scope>
    <source>
        <strain evidence="2 3">cv. Gransden 2004</strain>
    </source>
</reference>
<dbReference type="AlphaFoldDB" id="A0A2K1L2G1"/>
<reference evidence="2" key="3">
    <citation type="submission" date="2020-12" db="UniProtKB">
        <authorList>
            <consortium name="EnsemblPlants"/>
        </authorList>
    </citation>
    <scope>IDENTIFICATION</scope>
</reference>
<gene>
    <name evidence="1" type="ORF">PHYPA_002999</name>
</gene>
<keyword evidence="3" id="KW-1185">Reference proteome</keyword>
<organism evidence="1">
    <name type="scientific">Physcomitrium patens</name>
    <name type="common">Spreading-leaved earth moss</name>
    <name type="synonym">Physcomitrella patens</name>
    <dbReference type="NCBI Taxonomy" id="3218"/>
    <lineage>
        <taxon>Eukaryota</taxon>
        <taxon>Viridiplantae</taxon>
        <taxon>Streptophyta</taxon>
        <taxon>Embryophyta</taxon>
        <taxon>Bryophyta</taxon>
        <taxon>Bryophytina</taxon>
        <taxon>Bryopsida</taxon>
        <taxon>Funariidae</taxon>
        <taxon>Funariales</taxon>
        <taxon>Funariaceae</taxon>
        <taxon>Physcomitrium</taxon>
    </lineage>
</organism>
<evidence type="ECO:0000313" key="2">
    <source>
        <dbReference type="EnsemblPlants" id="Pp3c2_20608V3.1"/>
    </source>
</evidence>
<dbReference type="EMBL" id="ABEU02000002">
    <property type="protein sequence ID" value="PNR60206.1"/>
    <property type="molecule type" value="Genomic_DNA"/>
</dbReference>
<proteinExistence type="predicted"/>
<protein>
    <submittedName>
        <fullName evidence="1 2">Uncharacterized protein</fullName>
    </submittedName>
</protein>
<name>A0A2K1L2G1_PHYPA</name>
<dbReference type="EnsemblPlants" id="Pp3c2_20608V3.1">
    <property type="protein sequence ID" value="Pp3c2_20608V3.1"/>
    <property type="gene ID" value="Pp3c2_20608"/>
</dbReference>
<dbReference type="InParanoid" id="A0A2K1L2G1"/>
<evidence type="ECO:0000313" key="1">
    <source>
        <dbReference type="EMBL" id="PNR60206.1"/>
    </source>
</evidence>
<accession>A0A2K1L2G1</accession>
<reference evidence="1 3" key="2">
    <citation type="journal article" date="2018" name="Plant J.">
        <title>The Physcomitrella patens chromosome-scale assembly reveals moss genome structure and evolution.</title>
        <authorList>
            <person name="Lang D."/>
            <person name="Ullrich K.K."/>
            <person name="Murat F."/>
            <person name="Fuchs J."/>
            <person name="Jenkins J."/>
            <person name="Haas F.B."/>
            <person name="Piednoel M."/>
            <person name="Gundlach H."/>
            <person name="Van Bel M."/>
            <person name="Meyberg R."/>
            <person name="Vives C."/>
            <person name="Morata J."/>
            <person name="Symeonidi A."/>
            <person name="Hiss M."/>
            <person name="Muchero W."/>
            <person name="Kamisugi Y."/>
            <person name="Saleh O."/>
            <person name="Blanc G."/>
            <person name="Decker E.L."/>
            <person name="van Gessel N."/>
            <person name="Grimwood J."/>
            <person name="Hayes R.D."/>
            <person name="Graham S.W."/>
            <person name="Gunter L.E."/>
            <person name="McDaniel S.F."/>
            <person name="Hoernstein S.N.W."/>
            <person name="Larsson A."/>
            <person name="Li F.W."/>
            <person name="Perroud P.F."/>
            <person name="Phillips J."/>
            <person name="Ranjan P."/>
            <person name="Rokshar D.S."/>
            <person name="Rothfels C.J."/>
            <person name="Schneider L."/>
            <person name="Shu S."/>
            <person name="Stevenson D.W."/>
            <person name="Thummler F."/>
            <person name="Tillich M."/>
            <person name="Villarreal Aguilar J.C."/>
            <person name="Widiez T."/>
            <person name="Wong G.K."/>
            <person name="Wymore A."/>
            <person name="Zhang Y."/>
            <person name="Zimmer A.D."/>
            <person name="Quatrano R.S."/>
            <person name="Mayer K.F.X."/>
            <person name="Goodstein D."/>
            <person name="Casacuberta J.M."/>
            <person name="Vandepoele K."/>
            <person name="Reski R."/>
            <person name="Cuming A.C."/>
            <person name="Tuskan G.A."/>
            <person name="Maumus F."/>
            <person name="Salse J."/>
            <person name="Schmutz J."/>
            <person name="Rensing S.A."/>
        </authorList>
    </citation>
    <scope>NUCLEOTIDE SEQUENCE [LARGE SCALE GENOMIC DNA]</scope>
    <source>
        <strain evidence="2 3">cv. Gransden 2004</strain>
    </source>
</reference>
<evidence type="ECO:0000313" key="3">
    <source>
        <dbReference type="Proteomes" id="UP000006727"/>
    </source>
</evidence>
<sequence>MRIDLSQSMELTQLSLLWKCCIFAYWISRRFLKIEKNDAAFNGVHWPIEQLYHKIWLQLIEYEGLCGSKRNHI</sequence>
<dbReference type="Gramene" id="Pp3c2_20608V3.1">
    <property type="protein sequence ID" value="Pp3c2_20608V3.1"/>
    <property type="gene ID" value="Pp3c2_20608"/>
</dbReference>